<sequence length="261" mass="26646">MNESLPPSIDPSAKAATPAAPARLWAFVPCAGVGARALAAGQRADLPKQYQPVAGQPLVLHTLAALAQVARLSGTLVGVSAGDRFFESLEPAAATWSVAACGGATRADTVLGGLAELAARGAADTDWVLVHDAARCLLTPELVDRLIDACLGDPVGGLLALPLPDTLKSAHAEGAVARVAATLPRAGKWLAQTPQMFRLGPLRAALQAVGAAATDESSAIEAQGRQPRLVAGSAQNFKVTYPEDFALAAAVLESRGRARNG</sequence>
<evidence type="ECO:0000313" key="9">
    <source>
        <dbReference type="Proteomes" id="UP000509579"/>
    </source>
</evidence>
<protein>
    <recommendedName>
        <fullName evidence="7">2-C-methyl-D-erythritol 4-phosphate cytidylyltransferase</fullName>
        <ecNumber evidence="7">2.7.7.60</ecNumber>
    </recommendedName>
    <alternativeName>
        <fullName evidence="7">4-diphosphocytidyl-2C-methyl-D-erythritol synthase</fullName>
    </alternativeName>
    <alternativeName>
        <fullName evidence="7">MEP cytidylyltransferase</fullName>
        <shortName evidence="7">MCT</shortName>
    </alternativeName>
</protein>
<comment type="pathway">
    <text evidence="2 7">Isoprenoid biosynthesis; isopentenyl diphosphate biosynthesis via DXP pathway; isopentenyl diphosphate from 1-deoxy-D-xylulose 5-phosphate: step 2/6.</text>
</comment>
<dbReference type="GO" id="GO:0050518">
    <property type="term" value="F:2-C-methyl-D-erythritol 4-phosphate cytidylyltransferase activity"/>
    <property type="evidence" value="ECO:0007669"/>
    <property type="project" value="UniProtKB-UniRule"/>
</dbReference>
<dbReference type="SUPFAM" id="SSF53448">
    <property type="entry name" value="Nucleotide-diphospho-sugar transferases"/>
    <property type="match status" value="1"/>
</dbReference>
<dbReference type="EC" id="2.7.7.60" evidence="7"/>
<feature type="site" description="Transition state stabilizer" evidence="7">
    <location>
        <position position="36"/>
    </location>
</feature>
<gene>
    <name evidence="7" type="primary">ispD</name>
    <name evidence="8" type="ORF">HUK68_12035</name>
</gene>
<dbReference type="InterPro" id="IPR018294">
    <property type="entry name" value="ISPD_synthase_CS"/>
</dbReference>
<feature type="site" description="Positions MEP for the nucleophilic attack" evidence="7">
    <location>
        <position position="185"/>
    </location>
</feature>
<organism evidence="8 9">
    <name type="scientific">Comamonas antarctica</name>
    <dbReference type="NCBI Taxonomy" id="2743470"/>
    <lineage>
        <taxon>Bacteria</taxon>
        <taxon>Pseudomonadati</taxon>
        <taxon>Pseudomonadota</taxon>
        <taxon>Betaproteobacteria</taxon>
        <taxon>Burkholderiales</taxon>
        <taxon>Comamonadaceae</taxon>
        <taxon>Comamonas</taxon>
    </lineage>
</organism>
<dbReference type="EMBL" id="CP054840">
    <property type="protein sequence ID" value="QKV53557.1"/>
    <property type="molecule type" value="Genomic_DNA"/>
</dbReference>
<dbReference type="PROSITE" id="PS01295">
    <property type="entry name" value="ISPD"/>
    <property type="match status" value="1"/>
</dbReference>
<dbReference type="InterPro" id="IPR029044">
    <property type="entry name" value="Nucleotide-diphossugar_trans"/>
</dbReference>
<feature type="site" description="Transition state stabilizer" evidence="7">
    <location>
        <position position="48"/>
    </location>
</feature>
<dbReference type="NCBIfam" id="TIGR00453">
    <property type="entry name" value="ispD"/>
    <property type="match status" value="1"/>
</dbReference>
<evidence type="ECO:0000313" key="8">
    <source>
        <dbReference type="EMBL" id="QKV53557.1"/>
    </source>
</evidence>
<dbReference type="PANTHER" id="PTHR32125:SF4">
    <property type="entry name" value="2-C-METHYL-D-ERYTHRITOL 4-PHOSPHATE CYTIDYLYLTRANSFERASE, CHLOROPLASTIC"/>
    <property type="match status" value="1"/>
</dbReference>
<dbReference type="PANTHER" id="PTHR32125">
    <property type="entry name" value="2-C-METHYL-D-ERYTHRITOL 4-PHOSPHATE CYTIDYLYLTRANSFERASE, CHLOROPLASTIC"/>
    <property type="match status" value="1"/>
</dbReference>
<proteinExistence type="inferred from homology"/>
<dbReference type="RefSeq" id="WP_175504363.1">
    <property type="nucleotide sequence ID" value="NZ_CAURQT010000020.1"/>
</dbReference>
<dbReference type="InterPro" id="IPR050088">
    <property type="entry name" value="IspD/TarI_cytidylyltransf_bact"/>
</dbReference>
<accession>A0A6N1X2L5</accession>
<dbReference type="FunFam" id="3.90.550.10:FF:000003">
    <property type="entry name" value="2-C-methyl-D-erythritol 4-phosphate cytidylyltransferase"/>
    <property type="match status" value="1"/>
</dbReference>
<name>A0A6N1X2L5_9BURK</name>
<dbReference type="Pfam" id="PF01128">
    <property type="entry name" value="IspD"/>
    <property type="match status" value="1"/>
</dbReference>
<evidence type="ECO:0000256" key="6">
    <source>
        <dbReference type="ARBA" id="ARBA00023229"/>
    </source>
</evidence>
<dbReference type="AlphaFoldDB" id="A0A6N1X2L5"/>
<keyword evidence="9" id="KW-1185">Reference proteome</keyword>
<feature type="site" description="Positions MEP for the nucleophilic attack" evidence="7">
    <location>
        <position position="238"/>
    </location>
</feature>
<comment type="similarity">
    <text evidence="3 7">Belongs to the IspD/TarI cytidylyltransferase family. IspD subfamily.</text>
</comment>
<dbReference type="Gene3D" id="3.90.550.10">
    <property type="entry name" value="Spore Coat Polysaccharide Biosynthesis Protein SpsA, Chain A"/>
    <property type="match status" value="1"/>
</dbReference>
<comment type="catalytic activity">
    <reaction evidence="1 7">
        <text>2-C-methyl-D-erythritol 4-phosphate + CTP + H(+) = 4-CDP-2-C-methyl-D-erythritol + diphosphate</text>
        <dbReference type="Rhea" id="RHEA:13429"/>
        <dbReference type="ChEBI" id="CHEBI:15378"/>
        <dbReference type="ChEBI" id="CHEBI:33019"/>
        <dbReference type="ChEBI" id="CHEBI:37563"/>
        <dbReference type="ChEBI" id="CHEBI:57823"/>
        <dbReference type="ChEBI" id="CHEBI:58262"/>
        <dbReference type="EC" id="2.7.7.60"/>
    </reaction>
</comment>
<comment type="function">
    <text evidence="7">Catalyzes the formation of 4-diphosphocytidyl-2-C-methyl-D-erythritol from CTP and 2-C-methyl-D-erythritol 4-phosphate (MEP).</text>
</comment>
<dbReference type="CDD" id="cd02516">
    <property type="entry name" value="CDP-ME_synthetase"/>
    <property type="match status" value="1"/>
</dbReference>
<evidence type="ECO:0000256" key="3">
    <source>
        <dbReference type="ARBA" id="ARBA00009789"/>
    </source>
</evidence>
<evidence type="ECO:0000256" key="5">
    <source>
        <dbReference type="ARBA" id="ARBA00022695"/>
    </source>
</evidence>
<evidence type="ECO:0000256" key="2">
    <source>
        <dbReference type="ARBA" id="ARBA00004787"/>
    </source>
</evidence>
<dbReference type="InterPro" id="IPR001228">
    <property type="entry name" value="IspD"/>
</dbReference>
<keyword evidence="4 7" id="KW-0808">Transferase</keyword>
<evidence type="ECO:0000256" key="7">
    <source>
        <dbReference type="HAMAP-Rule" id="MF_00108"/>
    </source>
</evidence>
<evidence type="ECO:0000256" key="1">
    <source>
        <dbReference type="ARBA" id="ARBA00001282"/>
    </source>
</evidence>
<keyword evidence="6 7" id="KW-0414">Isoprene biosynthesis</keyword>
<dbReference type="KEGG" id="aant:HUK68_12035"/>
<dbReference type="GO" id="GO:0019288">
    <property type="term" value="P:isopentenyl diphosphate biosynthetic process, methylerythritol 4-phosphate pathway"/>
    <property type="evidence" value="ECO:0007669"/>
    <property type="project" value="UniProtKB-UniRule"/>
</dbReference>
<dbReference type="UniPathway" id="UPA00056">
    <property type="reaction ID" value="UER00093"/>
</dbReference>
<dbReference type="InterPro" id="IPR034683">
    <property type="entry name" value="IspD/TarI"/>
</dbReference>
<dbReference type="HAMAP" id="MF_00108">
    <property type="entry name" value="IspD"/>
    <property type="match status" value="1"/>
</dbReference>
<keyword evidence="5 7" id="KW-0548">Nucleotidyltransferase</keyword>
<dbReference type="Proteomes" id="UP000509579">
    <property type="component" value="Chromosome"/>
</dbReference>
<evidence type="ECO:0000256" key="4">
    <source>
        <dbReference type="ARBA" id="ARBA00022679"/>
    </source>
</evidence>
<reference evidence="8 9" key="1">
    <citation type="submission" date="2020-06" db="EMBL/GenBank/DDBJ databases">
        <title>Acidovorax antarctica sp. nov., isolated from Corinth ice sheet soil, Antarctic Fields Peninsula.</title>
        <authorList>
            <person name="Xu Q."/>
            <person name="Peng F."/>
        </authorList>
    </citation>
    <scope>NUCLEOTIDE SEQUENCE [LARGE SCALE GENOMIC DNA]</scope>
    <source>
        <strain evidence="8 9">16-35-5</strain>
    </source>
</reference>